<evidence type="ECO:0000256" key="1">
    <source>
        <dbReference type="SAM" id="Phobius"/>
    </source>
</evidence>
<organism evidence="2 3">
    <name type="scientific">Gordonia asplenii</name>
    <dbReference type="NCBI Taxonomy" id="2725283"/>
    <lineage>
        <taxon>Bacteria</taxon>
        <taxon>Bacillati</taxon>
        <taxon>Actinomycetota</taxon>
        <taxon>Actinomycetes</taxon>
        <taxon>Mycobacteriales</taxon>
        <taxon>Gordoniaceae</taxon>
        <taxon>Gordonia</taxon>
    </lineage>
</organism>
<comment type="caution">
    <text evidence="2">The sequence shown here is derived from an EMBL/GenBank/DDBJ whole genome shotgun (WGS) entry which is preliminary data.</text>
</comment>
<dbReference type="EMBL" id="JABBNB010000005">
    <property type="protein sequence ID" value="NMO00921.1"/>
    <property type="molecule type" value="Genomic_DNA"/>
</dbReference>
<protein>
    <submittedName>
        <fullName evidence="2">Uncharacterized protein</fullName>
    </submittedName>
</protein>
<gene>
    <name evidence="2" type="ORF">HH308_06800</name>
</gene>
<feature type="transmembrane region" description="Helical" evidence="1">
    <location>
        <begin position="12"/>
        <end position="35"/>
    </location>
</feature>
<dbReference type="InterPro" id="IPR015943">
    <property type="entry name" value="WD40/YVTN_repeat-like_dom_sf"/>
</dbReference>
<evidence type="ECO:0000313" key="3">
    <source>
        <dbReference type="Proteomes" id="UP000550729"/>
    </source>
</evidence>
<keyword evidence="3" id="KW-1185">Reference proteome</keyword>
<dbReference type="Proteomes" id="UP000550729">
    <property type="component" value="Unassembled WGS sequence"/>
</dbReference>
<keyword evidence="1" id="KW-0472">Membrane</keyword>
<dbReference type="Gene3D" id="2.130.10.10">
    <property type="entry name" value="YVTN repeat-like/Quinoprotein amine dehydrogenase"/>
    <property type="match status" value="1"/>
</dbReference>
<sequence>MSGQRNSVTRRFGIGTVVAICSVLLVAAVGVVLSIKTPPATGDGRLRDYSSAPDVAWTVDRDTLPGYGEGTEITVAGTWMDRWLLAYPSGLGRAYLMVSAVSGHPVWDNPIRVGLGGCALNGDGIVGCAMRLGDHPDGFYLADLDTGKLSAPTDLDATTQVVGLGQNFVRIDDAGYRVMLSKPSGEEIWTRTFASATTARYDDGVLVATGSDGTNVVLDAATGAGELSCTACDISLYPTGIAVQHNTYGHEGVDFYGIVDGVLNTSQPTYRATRIQLVRGRSTLPVLTGVGEATVQDTQGHFEIRDPAKPKALWAITDPELSKAGARPCGGAVSFALKDRSRVVYRLSDGRSLGKGPSPDVGNPDADIDQLTCVGASPSTMVFANNNQLNGFRIADGTHWELPIIGTAQAVDGYIVLHQGQSMSVLAPN</sequence>
<dbReference type="RefSeq" id="WP_170193420.1">
    <property type="nucleotide sequence ID" value="NZ_JABBNB010000005.1"/>
</dbReference>
<name>A0A848KXJ6_9ACTN</name>
<evidence type="ECO:0000313" key="2">
    <source>
        <dbReference type="EMBL" id="NMO00921.1"/>
    </source>
</evidence>
<reference evidence="2 3" key="1">
    <citation type="submission" date="2020-04" db="EMBL/GenBank/DDBJ databases">
        <title>Gordonia sp. nov. TBRC 11910.</title>
        <authorList>
            <person name="Suriyachadkun C."/>
        </authorList>
    </citation>
    <scope>NUCLEOTIDE SEQUENCE [LARGE SCALE GENOMIC DNA]</scope>
    <source>
        <strain evidence="2 3">TBRC 11910</strain>
    </source>
</reference>
<proteinExistence type="predicted"/>
<dbReference type="SUPFAM" id="SSF50998">
    <property type="entry name" value="Quinoprotein alcohol dehydrogenase-like"/>
    <property type="match status" value="1"/>
</dbReference>
<keyword evidence="1" id="KW-0812">Transmembrane</keyword>
<dbReference type="InterPro" id="IPR011047">
    <property type="entry name" value="Quinoprotein_ADH-like_sf"/>
</dbReference>
<accession>A0A848KXJ6</accession>
<keyword evidence="1" id="KW-1133">Transmembrane helix</keyword>
<dbReference type="AlphaFoldDB" id="A0A848KXJ6"/>